<dbReference type="EMBL" id="BKAG01000002">
    <property type="protein sequence ID" value="GEP41020.1"/>
    <property type="molecule type" value="Genomic_DNA"/>
</dbReference>
<keyword evidence="1" id="KW-0732">Signal</keyword>
<name>A0A512M2R3_9BACT</name>
<dbReference type="Proteomes" id="UP000321577">
    <property type="component" value="Unassembled WGS sequence"/>
</dbReference>
<protein>
    <recommendedName>
        <fullName evidence="4">DUF5666 domain-containing protein</fullName>
    </recommendedName>
</protein>
<organism evidence="2 3">
    <name type="scientific">Brevifollis gellanilyticus</name>
    <dbReference type="NCBI Taxonomy" id="748831"/>
    <lineage>
        <taxon>Bacteria</taxon>
        <taxon>Pseudomonadati</taxon>
        <taxon>Verrucomicrobiota</taxon>
        <taxon>Verrucomicrobiia</taxon>
        <taxon>Verrucomicrobiales</taxon>
        <taxon>Verrucomicrobiaceae</taxon>
    </lineage>
</organism>
<sequence length="161" mass="17405">MNAAPALILLVLGLSLSLSAVQAADTPALDPKVILESIPKDLLKDISGNAAKRKEAIDAAEQKLQDKYRDQTGTLSFRVRNTNKSNGRYYAYGETDRVRVSGTNFTVSYTIYLDESENEKGAKIKTGDKITASGRAFVSLYGSSSSDYTSLSVSVNDAKLK</sequence>
<evidence type="ECO:0008006" key="4">
    <source>
        <dbReference type="Google" id="ProtNLM"/>
    </source>
</evidence>
<feature type="chain" id="PRO_5021901075" description="DUF5666 domain-containing protein" evidence="1">
    <location>
        <begin position="24"/>
        <end position="161"/>
    </location>
</feature>
<evidence type="ECO:0000256" key="1">
    <source>
        <dbReference type="SAM" id="SignalP"/>
    </source>
</evidence>
<gene>
    <name evidence="2" type="ORF">BGE01nite_03110</name>
</gene>
<evidence type="ECO:0000313" key="2">
    <source>
        <dbReference type="EMBL" id="GEP41020.1"/>
    </source>
</evidence>
<dbReference type="AlphaFoldDB" id="A0A512M2R3"/>
<keyword evidence="3" id="KW-1185">Reference proteome</keyword>
<evidence type="ECO:0000313" key="3">
    <source>
        <dbReference type="Proteomes" id="UP000321577"/>
    </source>
</evidence>
<accession>A0A512M2R3</accession>
<feature type="signal peptide" evidence="1">
    <location>
        <begin position="1"/>
        <end position="23"/>
    </location>
</feature>
<comment type="caution">
    <text evidence="2">The sequence shown here is derived from an EMBL/GenBank/DDBJ whole genome shotgun (WGS) entry which is preliminary data.</text>
</comment>
<proteinExistence type="predicted"/>
<reference evidence="2 3" key="1">
    <citation type="submission" date="2019-07" db="EMBL/GenBank/DDBJ databases">
        <title>Whole genome shotgun sequence of Brevifollis gellanilyticus NBRC 108608.</title>
        <authorList>
            <person name="Hosoyama A."/>
            <person name="Uohara A."/>
            <person name="Ohji S."/>
            <person name="Ichikawa N."/>
        </authorList>
    </citation>
    <scope>NUCLEOTIDE SEQUENCE [LARGE SCALE GENOMIC DNA]</scope>
    <source>
        <strain evidence="2 3">NBRC 108608</strain>
    </source>
</reference>